<keyword evidence="3" id="KW-0547">Nucleotide-binding</keyword>
<evidence type="ECO:0000313" key="6">
    <source>
        <dbReference type="Proteomes" id="UP000603317"/>
    </source>
</evidence>
<reference evidence="6" key="1">
    <citation type="journal article" date="2019" name="Int. J. Syst. Evol. Microbiol.">
        <title>The Global Catalogue of Microorganisms (GCM) 10K type strain sequencing project: providing services to taxonomists for standard genome sequencing and annotation.</title>
        <authorList>
            <consortium name="The Broad Institute Genomics Platform"/>
            <consortium name="The Broad Institute Genome Sequencing Center for Infectious Disease"/>
            <person name="Wu L."/>
            <person name="Ma J."/>
        </authorList>
    </citation>
    <scope>NUCLEOTIDE SEQUENCE [LARGE SCALE GENOMIC DNA]</scope>
    <source>
        <strain evidence="6">CGMCC 1.15297</strain>
    </source>
</reference>
<dbReference type="PANTHER" id="PTHR47690">
    <property type="entry name" value="GLUCOKINASE"/>
    <property type="match status" value="1"/>
</dbReference>
<keyword evidence="3" id="KW-0963">Cytoplasm</keyword>
<dbReference type="Pfam" id="PF02685">
    <property type="entry name" value="Glucokinase"/>
    <property type="match status" value="1"/>
</dbReference>
<dbReference type="InterPro" id="IPR003836">
    <property type="entry name" value="Glucokinase"/>
</dbReference>
<gene>
    <name evidence="3 5" type="primary">glk</name>
    <name evidence="5" type="ORF">GCM10010923_19840</name>
</gene>
<dbReference type="Gene3D" id="3.40.367.20">
    <property type="match status" value="1"/>
</dbReference>
<keyword evidence="3" id="KW-0324">Glycolysis</keyword>
<dbReference type="InterPro" id="IPR043129">
    <property type="entry name" value="ATPase_NBD"/>
</dbReference>
<name>A0ABQ1FGK8_9SPHN</name>
<sequence length="325" mass="33766">MSAPTRIVTADIGGTHARFAIAEVADGKVASLGKPTKMACADHASFQTAWEAYGEAIGEQLPRAASIALAAPIAGDLIKLSNNPWVIRPALVNSKLGLDTHLLLNDFAAVAHAVDAVGPEHLAHVAGPEAPLPEDGIVSVIGPGTGLGVAILARIGGRGHVFATEGGHSDFAPLDRIEDKLLERLRGDHTRVSVERVVAGPGIRPILETIAEIEGRPMPQGDDKALWTMALAGENSLAEAALDRFCQCLGAVAGDIALTHGPGPVVLAGGLGLRLAKILPQSGFAERFAAKGRYRKLMEQQPVSIITHPEPGLFGAAAAFAKEHT</sequence>
<evidence type="ECO:0000256" key="2">
    <source>
        <dbReference type="ARBA" id="ARBA00022777"/>
    </source>
</evidence>
<keyword evidence="6" id="KW-1185">Reference proteome</keyword>
<comment type="catalytic activity">
    <reaction evidence="3">
        <text>D-glucose + ATP = D-glucose 6-phosphate + ADP + H(+)</text>
        <dbReference type="Rhea" id="RHEA:17825"/>
        <dbReference type="ChEBI" id="CHEBI:4167"/>
        <dbReference type="ChEBI" id="CHEBI:15378"/>
        <dbReference type="ChEBI" id="CHEBI:30616"/>
        <dbReference type="ChEBI" id="CHEBI:61548"/>
        <dbReference type="ChEBI" id="CHEBI:456216"/>
        <dbReference type="EC" id="2.7.1.2"/>
    </reaction>
</comment>
<evidence type="ECO:0000313" key="5">
    <source>
        <dbReference type="EMBL" id="GGA09498.1"/>
    </source>
</evidence>
<dbReference type="HAMAP" id="MF_00524">
    <property type="entry name" value="Glucokinase"/>
    <property type="match status" value="1"/>
</dbReference>
<keyword evidence="1 3" id="KW-0808">Transferase</keyword>
<feature type="binding site" evidence="3">
    <location>
        <begin position="10"/>
        <end position="15"/>
    </location>
    <ligand>
        <name>ATP</name>
        <dbReference type="ChEBI" id="CHEBI:30616"/>
    </ligand>
</feature>
<keyword evidence="3" id="KW-0067">ATP-binding</keyword>
<protein>
    <recommendedName>
        <fullName evidence="3">Glucokinase</fullName>
        <ecNumber evidence="3">2.7.1.2</ecNumber>
    </recommendedName>
    <alternativeName>
        <fullName evidence="3">Glucose kinase</fullName>
    </alternativeName>
</protein>
<keyword evidence="2 3" id="KW-0418">Kinase</keyword>
<dbReference type="RefSeq" id="WP_188642548.1">
    <property type="nucleotide sequence ID" value="NZ_BMID01000001.1"/>
</dbReference>
<dbReference type="InterPro" id="IPR050201">
    <property type="entry name" value="Bacterial_glucokinase"/>
</dbReference>
<dbReference type="Gene3D" id="3.30.420.40">
    <property type="match status" value="1"/>
</dbReference>
<comment type="similarity">
    <text evidence="3 4">Belongs to the bacterial glucokinase family.</text>
</comment>
<accession>A0ABQ1FGK8</accession>
<comment type="subcellular location">
    <subcellularLocation>
        <location evidence="3">Cytoplasm</location>
    </subcellularLocation>
</comment>
<organism evidence="5 6">
    <name type="scientific">Blastomonas marina</name>
    <dbReference type="NCBI Taxonomy" id="1867408"/>
    <lineage>
        <taxon>Bacteria</taxon>
        <taxon>Pseudomonadati</taxon>
        <taxon>Pseudomonadota</taxon>
        <taxon>Alphaproteobacteria</taxon>
        <taxon>Sphingomonadales</taxon>
        <taxon>Sphingomonadaceae</taxon>
        <taxon>Blastomonas</taxon>
    </lineage>
</organism>
<evidence type="ECO:0000256" key="1">
    <source>
        <dbReference type="ARBA" id="ARBA00022679"/>
    </source>
</evidence>
<dbReference type="PANTHER" id="PTHR47690:SF1">
    <property type="entry name" value="GLUCOKINASE"/>
    <property type="match status" value="1"/>
</dbReference>
<evidence type="ECO:0000256" key="3">
    <source>
        <dbReference type="HAMAP-Rule" id="MF_00524"/>
    </source>
</evidence>
<dbReference type="EMBL" id="BMID01000001">
    <property type="protein sequence ID" value="GGA09498.1"/>
    <property type="molecule type" value="Genomic_DNA"/>
</dbReference>
<dbReference type="Proteomes" id="UP000603317">
    <property type="component" value="Unassembled WGS sequence"/>
</dbReference>
<dbReference type="SUPFAM" id="SSF53067">
    <property type="entry name" value="Actin-like ATPase domain"/>
    <property type="match status" value="1"/>
</dbReference>
<comment type="caution">
    <text evidence="5">The sequence shown here is derived from an EMBL/GenBank/DDBJ whole genome shotgun (WGS) entry which is preliminary data.</text>
</comment>
<dbReference type="CDD" id="cd24008">
    <property type="entry name" value="ASKHA_NBD_GLK"/>
    <property type="match status" value="1"/>
</dbReference>
<proteinExistence type="inferred from homology"/>
<dbReference type="EC" id="2.7.1.2" evidence="3"/>
<evidence type="ECO:0000256" key="4">
    <source>
        <dbReference type="RuleBase" id="RU004046"/>
    </source>
</evidence>